<feature type="region of interest" description="Disordered" evidence="1">
    <location>
        <begin position="1"/>
        <end position="35"/>
    </location>
</feature>
<dbReference type="STRING" id="576137.A0A1L7XK62"/>
<evidence type="ECO:0000256" key="1">
    <source>
        <dbReference type="SAM" id="MobiDB-lite"/>
    </source>
</evidence>
<gene>
    <name evidence="3" type="ORF">PAC_15332</name>
</gene>
<proteinExistence type="predicted"/>
<feature type="domain" description="Heterokaryon incompatibility" evidence="2">
    <location>
        <begin position="157"/>
        <end position="291"/>
    </location>
</feature>
<dbReference type="OrthoDB" id="5428863at2759"/>
<dbReference type="AlphaFoldDB" id="A0A1L7XK62"/>
<evidence type="ECO:0000259" key="2">
    <source>
        <dbReference type="Pfam" id="PF06985"/>
    </source>
</evidence>
<name>A0A1L7XK62_9HELO</name>
<protein>
    <recommendedName>
        <fullName evidence="2">Heterokaryon incompatibility domain-containing protein</fullName>
    </recommendedName>
</protein>
<dbReference type="EMBL" id="FJOG01000031">
    <property type="protein sequence ID" value="CZR65432.1"/>
    <property type="molecule type" value="Genomic_DNA"/>
</dbReference>
<dbReference type="Pfam" id="PF06985">
    <property type="entry name" value="HET"/>
    <property type="match status" value="1"/>
</dbReference>
<keyword evidence="4" id="KW-1185">Reference proteome</keyword>
<dbReference type="Proteomes" id="UP000184330">
    <property type="component" value="Unassembled WGS sequence"/>
</dbReference>
<sequence length="466" mass="53495">MPDSSAKRQSQDLVLPHEKRLRTESGQQNAEHGVTRPRATRIRLTRYVSELGAWRLDFDNSPGFVVVPARDRQYRFNYQDTSGIIMELSNKPHAFCGRQIQPQVDLSLLKGWLEFCNINHKTLCRKFDPRLPQGFRVIDCLTRRIVSWETVARPKSYIALSYVWGNHVKDATTSKDSPLGPLPATIEDAILLTIGLGYQYLWIDRYCISQDNPIERQLQIQNMNAIYEQSVVTVIAAAGDDPYHGLPGVSATPRKSQPHVKIGSRTFISTPYVKNEILQSKWNSRGWTYQEGLLSRRRLVFTDTQIYFQCNSMHCLESIYAPLEILHTFKNNRMRDQVEMSRVFLRICGLTLDVQIYPDGRISATEDEGGIVEYLMVQLSTEAFRKCAVQHTRSAYDIKEDKDNPLPFTFLVISHSDYELVLLLLYHPENSLGFERIDACLAELFVSKDHRWTALLTELFSGITAL</sequence>
<evidence type="ECO:0000313" key="3">
    <source>
        <dbReference type="EMBL" id="CZR65432.1"/>
    </source>
</evidence>
<dbReference type="PANTHER" id="PTHR33112">
    <property type="entry name" value="DOMAIN PROTEIN, PUTATIVE-RELATED"/>
    <property type="match status" value="1"/>
</dbReference>
<feature type="compositionally biased region" description="Basic and acidic residues" evidence="1">
    <location>
        <begin position="1"/>
        <end position="23"/>
    </location>
</feature>
<organism evidence="3 4">
    <name type="scientific">Phialocephala subalpina</name>
    <dbReference type="NCBI Taxonomy" id="576137"/>
    <lineage>
        <taxon>Eukaryota</taxon>
        <taxon>Fungi</taxon>
        <taxon>Dikarya</taxon>
        <taxon>Ascomycota</taxon>
        <taxon>Pezizomycotina</taxon>
        <taxon>Leotiomycetes</taxon>
        <taxon>Helotiales</taxon>
        <taxon>Mollisiaceae</taxon>
        <taxon>Phialocephala</taxon>
        <taxon>Phialocephala fortinii species complex</taxon>
    </lineage>
</organism>
<accession>A0A1L7XK62</accession>
<dbReference type="InterPro" id="IPR010730">
    <property type="entry name" value="HET"/>
</dbReference>
<dbReference type="PANTHER" id="PTHR33112:SF1">
    <property type="entry name" value="HETEROKARYON INCOMPATIBILITY DOMAIN-CONTAINING PROTEIN"/>
    <property type="match status" value="1"/>
</dbReference>
<reference evidence="3 4" key="1">
    <citation type="submission" date="2016-03" db="EMBL/GenBank/DDBJ databases">
        <authorList>
            <person name="Ploux O."/>
        </authorList>
    </citation>
    <scope>NUCLEOTIDE SEQUENCE [LARGE SCALE GENOMIC DNA]</scope>
    <source>
        <strain evidence="3 4">UAMH 11012</strain>
    </source>
</reference>
<evidence type="ECO:0000313" key="4">
    <source>
        <dbReference type="Proteomes" id="UP000184330"/>
    </source>
</evidence>